<dbReference type="InterPro" id="IPR051807">
    <property type="entry name" value="Sec-metab_biosynth-assoc"/>
</dbReference>
<comment type="caution">
    <text evidence="3">The sequence shown here is derived from an EMBL/GenBank/DDBJ whole genome shotgun (WGS) entry which is preliminary data.</text>
</comment>
<name>A0ABW2D126_9ACTN</name>
<dbReference type="PANTHER" id="PTHR33606">
    <property type="entry name" value="PROTEIN YCII"/>
    <property type="match status" value="1"/>
</dbReference>
<accession>A0ABW2D126</accession>
<dbReference type="RefSeq" id="WP_160820293.1">
    <property type="nucleotide sequence ID" value="NZ_JBHSXS010000055.1"/>
</dbReference>
<feature type="domain" description="YCII-related" evidence="2">
    <location>
        <begin position="20"/>
        <end position="101"/>
    </location>
</feature>
<dbReference type="Pfam" id="PF03795">
    <property type="entry name" value="YCII"/>
    <property type="match status" value="1"/>
</dbReference>
<dbReference type="SUPFAM" id="SSF54909">
    <property type="entry name" value="Dimeric alpha+beta barrel"/>
    <property type="match status" value="1"/>
</dbReference>
<keyword evidence="4" id="KW-1185">Reference proteome</keyword>
<dbReference type="Gene3D" id="3.30.70.1060">
    <property type="entry name" value="Dimeric alpha+beta barrel"/>
    <property type="match status" value="1"/>
</dbReference>
<sequence length="114" mass="11731">MADAPAGRPGAAPRTGALHFAVRCRDVAGSGPLREASLDAHRRYVDARADMIALSGPLVAEDGATRCGQLFVLAVASREAAEAFVADDPFTRAGVFAAVEIDALLPVFGNGRPG</sequence>
<proteinExistence type="inferred from homology"/>
<dbReference type="PANTHER" id="PTHR33606:SF3">
    <property type="entry name" value="PROTEIN YCII"/>
    <property type="match status" value="1"/>
</dbReference>
<evidence type="ECO:0000313" key="3">
    <source>
        <dbReference type="EMBL" id="MFC6886551.1"/>
    </source>
</evidence>
<evidence type="ECO:0000256" key="1">
    <source>
        <dbReference type="ARBA" id="ARBA00007689"/>
    </source>
</evidence>
<evidence type="ECO:0000259" key="2">
    <source>
        <dbReference type="Pfam" id="PF03795"/>
    </source>
</evidence>
<comment type="similarity">
    <text evidence="1">Belongs to the YciI family.</text>
</comment>
<organism evidence="3 4">
    <name type="scientific">Actinomadura yumaensis</name>
    <dbReference type="NCBI Taxonomy" id="111807"/>
    <lineage>
        <taxon>Bacteria</taxon>
        <taxon>Bacillati</taxon>
        <taxon>Actinomycetota</taxon>
        <taxon>Actinomycetes</taxon>
        <taxon>Streptosporangiales</taxon>
        <taxon>Thermomonosporaceae</taxon>
        <taxon>Actinomadura</taxon>
    </lineage>
</organism>
<dbReference type="InterPro" id="IPR005545">
    <property type="entry name" value="YCII"/>
</dbReference>
<gene>
    <name evidence="3" type="ORF">ACFQKB_42795</name>
</gene>
<dbReference type="Proteomes" id="UP001596380">
    <property type="component" value="Unassembled WGS sequence"/>
</dbReference>
<reference evidence="4" key="1">
    <citation type="journal article" date="2019" name="Int. J. Syst. Evol. Microbiol.">
        <title>The Global Catalogue of Microorganisms (GCM) 10K type strain sequencing project: providing services to taxonomists for standard genome sequencing and annotation.</title>
        <authorList>
            <consortium name="The Broad Institute Genomics Platform"/>
            <consortium name="The Broad Institute Genome Sequencing Center for Infectious Disease"/>
            <person name="Wu L."/>
            <person name="Ma J."/>
        </authorList>
    </citation>
    <scope>NUCLEOTIDE SEQUENCE [LARGE SCALE GENOMIC DNA]</scope>
    <source>
        <strain evidence="4">JCM 3369</strain>
    </source>
</reference>
<dbReference type="EMBL" id="JBHSXS010000055">
    <property type="protein sequence ID" value="MFC6886551.1"/>
    <property type="molecule type" value="Genomic_DNA"/>
</dbReference>
<dbReference type="InterPro" id="IPR011008">
    <property type="entry name" value="Dimeric_a/b-barrel"/>
</dbReference>
<evidence type="ECO:0000313" key="4">
    <source>
        <dbReference type="Proteomes" id="UP001596380"/>
    </source>
</evidence>
<protein>
    <submittedName>
        <fullName evidence="3">YciI family protein</fullName>
    </submittedName>
</protein>